<feature type="compositionally biased region" description="Low complexity" evidence="3">
    <location>
        <begin position="270"/>
        <end position="279"/>
    </location>
</feature>
<gene>
    <name evidence="5" type="ORF">STEHIDRAFT_172730</name>
</gene>
<dbReference type="OrthoDB" id="6270329at2759"/>
<dbReference type="eggNOG" id="ENOG502RSFB">
    <property type="taxonomic scope" value="Eukaryota"/>
</dbReference>
<dbReference type="PANTHER" id="PTHR47094:SF1">
    <property type="entry name" value="RING-TYPE E3 UBIQUITIN TRANSFERASE"/>
    <property type="match status" value="1"/>
</dbReference>
<dbReference type="GO" id="GO:0033768">
    <property type="term" value="C:SUMO-targeted ubiquitin ligase complex"/>
    <property type="evidence" value="ECO:0007669"/>
    <property type="project" value="TreeGrafter"/>
</dbReference>
<keyword evidence="6" id="KW-1185">Reference proteome</keyword>
<feature type="compositionally biased region" description="Polar residues" evidence="3">
    <location>
        <begin position="238"/>
        <end position="248"/>
    </location>
</feature>
<protein>
    <recommendedName>
        <fullName evidence="4">RING-type domain-containing protein</fullName>
    </recommendedName>
</protein>
<feature type="coiled-coil region" evidence="2">
    <location>
        <begin position="101"/>
        <end position="128"/>
    </location>
</feature>
<dbReference type="GO" id="GO:0061630">
    <property type="term" value="F:ubiquitin protein ligase activity"/>
    <property type="evidence" value="ECO:0007669"/>
    <property type="project" value="InterPro"/>
</dbReference>
<dbReference type="SUPFAM" id="SSF57850">
    <property type="entry name" value="RING/U-box"/>
    <property type="match status" value="1"/>
</dbReference>
<dbReference type="SMART" id="SM00184">
    <property type="entry name" value="RING"/>
    <property type="match status" value="1"/>
</dbReference>
<dbReference type="GO" id="GO:0008270">
    <property type="term" value="F:zinc ion binding"/>
    <property type="evidence" value="ECO:0007669"/>
    <property type="project" value="UniProtKB-KW"/>
</dbReference>
<sequence length="329" mass="36953">MASEGQRSPQTNTPPLEDSLLVCPICLDDLKNAVATPCGHVHCEECLKDYIRLSEDPHWAECPTCRARFSIVTPDPSLIEPKYRPFFSPPLRRVYVDSPQLESYQQRISALEERVHSLTNDKQVLIQQCGASHDEVRAWQAKETHTRVKCHQILAQKQQEISDLTVQIREAQQVIKIMSYPPPPVVEDPAQSYVTAIPMKRASTDYTTTYPDNSFGTHPNVNYVPQYADVDNHKRQRMSSQASTSNAENFPVPIAYRPESVGRVSDGRSRMPSTSRSQPQPQPAPSMNQYEFSHEDAQEWAEALGVWQQGYDPSTSHSNAQPGGSGHLG</sequence>
<dbReference type="PANTHER" id="PTHR47094">
    <property type="entry name" value="ELFLESS, ISOFORM B"/>
    <property type="match status" value="1"/>
</dbReference>
<keyword evidence="2" id="KW-0175">Coiled coil</keyword>
<evidence type="ECO:0000256" key="3">
    <source>
        <dbReference type="SAM" id="MobiDB-lite"/>
    </source>
</evidence>
<proteinExistence type="predicted"/>
<dbReference type="GeneID" id="18804140"/>
<keyword evidence="1" id="KW-0862">Zinc</keyword>
<keyword evidence="1" id="KW-0863">Zinc-finger</keyword>
<dbReference type="GO" id="GO:0032183">
    <property type="term" value="F:SUMO binding"/>
    <property type="evidence" value="ECO:0007669"/>
    <property type="project" value="TreeGrafter"/>
</dbReference>
<dbReference type="GO" id="GO:0140082">
    <property type="term" value="F:SUMO-ubiquitin ligase activity"/>
    <property type="evidence" value="ECO:0007669"/>
    <property type="project" value="TreeGrafter"/>
</dbReference>
<feature type="region of interest" description="Disordered" evidence="3">
    <location>
        <begin position="233"/>
        <end position="329"/>
    </location>
</feature>
<dbReference type="EMBL" id="JH687398">
    <property type="protein sequence ID" value="EIM80490.1"/>
    <property type="molecule type" value="Genomic_DNA"/>
</dbReference>
<dbReference type="RefSeq" id="XP_007310603.1">
    <property type="nucleotide sequence ID" value="XM_007310541.1"/>
</dbReference>
<name>R7S018_STEHR</name>
<accession>R7S018</accession>
<evidence type="ECO:0000256" key="2">
    <source>
        <dbReference type="SAM" id="Coils"/>
    </source>
</evidence>
<reference evidence="6" key="1">
    <citation type="journal article" date="2012" name="Science">
        <title>The Paleozoic origin of enzymatic lignin decomposition reconstructed from 31 fungal genomes.</title>
        <authorList>
            <person name="Floudas D."/>
            <person name="Binder M."/>
            <person name="Riley R."/>
            <person name="Barry K."/>
            <person name="Blanchette R.A."/>
            <person name="Henrissat B."/>
            <person name="Martinez A.T."/>
            <person name="Otillar R."/>
            <person name="Spatafora J.W."/>
            <person name="Yadav J.S."/>
            <person name="Aerts A."/>
            <person name="Benoit I."/>
            <person name="Boyd A."/>
            <person name="Carlson A."/>
            <person name="Copeland A."/>
            <person name="Coutinho P.M."/>
            <person name="de Vries R.P."/>
            <person name="Ferreira P."/>
            <person name="Findley K."/>
            <person name="Foster B."/>
            <person name="Gaskell J."/>
            <person name="Glotzer D."/>
            <person name="Gorecki P."/>
            <person name="Heitman J."/>
            <person name="Hesse C."/>
            <person name="Hori C."/>
            <person name="Igarashi K."/>
            <person name="Jurgens J.A."/>
            <person name="Kallen N."/>
            <person name="Kersten P."/>
            <person name="Kohler A."/>
            <person name="Kuees U."/>
            <person name="Kumar T.K.A."/>
            <person name="Kuo A."/>
            <person name="LaButti K."/>
            <person name="Larrondo L.F."/>
            <person name="Lindquist E."/>
            <person name="Ling A."/>
            <person name="Lombard V."/>
            <person name="Lucas S."/>
            <person name="Lundell T."/>
            <person name="Martin R."/>
            <person name="McLaughlin D.J."/>
            <person name="Morgenstern I."/>
            <person name="Morin E."/>
            <person name="Murat C."/>
            <person name="Nagy L.G."/>
            <person name="Nolan M."/>
            <person name="Ohm R.A."/>
            <person name="Patyshakuliyeva A."/>
            <person name="Rokas A."/>
            <person name="Ruiz-Duenas F.J."/>
            <person name="Sabat G."/>
            <person name="Salamov A."/>
            <person name="Samejima M."/>
            <person name="Schmutz J."/>
            <person name="Slot J.C."/>
            <person name="St John F."/>
            <person name="Stenlid J."/>
            <person name="Sun H."/>
            <person name="Sun S."/>
            <person name="Syed K."/>
            <person name="Tsang A."/>
            <person name="Wiebenga A."/>
            <person name="Young D."/>
            <person name="Pisabarro A."/>
            <person name="Eastwood D.C."/>
            <person name="Martin F."/>
            <person name="Cullen D."/>
            <person name="Grigoriev I.V."/>
            <person name="Hibbett D.S."/>
        </authorList>
    </citation>
    <scope>NUCLEOTIDE SEQUENCE [LARGE SCALE GENOMIC DNA]</scope>
    <source>
        <strain evidence="6">FP-91666</strain>
    </source>
</reference>
<dbReference type="GO" id="GO:0006511">
    <property type="term" value="P:ubiquitin-dependent protein catabolic process"/>
    <property type="evidence" value="ECO:0007669"/>
    <property type="project" value="TreeGrafter"/>
</dbReference>
<dbReference type="InterPro" id="IPR049627">
    <property type="entry name" value="SLX8"/>
</dbReference>
<feature type="domain" description="RING-type" evidence="4">
    <location>
        <begin position="23"/>
        <end position="66"/>
    </location>
</feature>
<organism evidence="5 6">
    <name type="scientific">Stereum hirsutum (strain FP-91666)</name>
    <name type="common">White-rot fungus</name>
    <dbReference type="NCBI Taxonomy" id="721885"/>
    <lineage>
        <taxon>Eukaryota</taxon>
        <taxon>Fungi</taxon>
        <taxon>Dikarya</taxon>
        <taxon>Basidiomycota</taxon>
        <taxon>Agaricomycotina</taxon>
        <taxon>Agaricomycetes</taxon>
        <taxon>Russulales</taxon>
        <taxon>Stereaceae</taxon>
        <taxon>Stereum</taxon>
    </lineage>
</organism>
<evidence type="ECO:0000256" key="1">
    <source>
        <dbReference type="PROSITE-ProRule" id="PRU00175"/>
    </source>
</evidence>
<evidence type="ECO:0000313" key="6">
    <source>
        <dbReference type="Proteomes" id="UP000053927"/>
    </source>
</evidence>
<keyword evidence="1" id="KW-0479">Metal-binding</keyword>
<dbReference type="PROSITE" id="PS50089">
    <property type="entry name" value="ZF_RING_2"/>
    <property type="match status" value="1"/>
</dbReference>
<dbReference type="KEGG" id="shs:STEHIDRAFT_172730"/>
<dbReference type="InterPro" id="IPR001841">
    <property type="entry name" value="Znf_RING"/>
</dbReference>
<feature type="compositionally biased region" description="Polar residues" evidence="3">
    <location>
        <begin position="311"/>
        <end position="322"/>
    </location>
</feature>
<evidence type="ECO:0000313" key="5">
    <source>
        <dbReference type="EMBL" id="EIM80490.1"/>
    </source>
</evidence>
<dbReference type="Gene3D" id="3.30.40.10">
    <property type="entry name" value="Zinc/RING finger domain, C3HC4 (zinc finger)"/>
    <property type="match status" value="1"/>
</dbReference>
<dbReference type="CDD" id="cd16449">
    <property type="entry name" value="RING-HC"/>
    <property type="match status" value="1"/>
</dbReference>
<dbReference type="AlphaFoldDB" id="R7S018"/>
<dbReference type="Proteomes" id="UP000053927">
    <property type="component" value="Unassembled WGS sequence"/>
</dbReference>
<dbReference type="InterPro" id="IPR013083">
    <property type="entry name" value="Znf_RING/FYVE/PHD"/>
</dbReference>
<dbReference type="Pfam" id="PF13923">
    <property type="entry name" value="zf-C3HC4_2"/>
    <property type="match status" value="1"/>
</dbReference>
<evidence type="ECO:0000259" key="4">
    <source>
        <dbReference type="PROSITE" id="PS50089"/>
    </source>
</evidence>